<feature type="domain" description="Protein kinase" evidence="11">
    <location>
        <begin position="15"/>
        <end position="272"/>
    </location>
</feature>
<dbReference type="Gene3D" id="3.90.1410.10">
    <property type="entry name" value="set domain protein methyltransferase, domain 1"/>
    <property type="match status" value="1"/>
</dbReference>
<dbReference type="InterPro" id="IPR046341">
    <property type="entry name" value="SET_dom_sf"/>
</dbReference>
<feature type="compositionally biased region" description="Low complexity" evidence="10">
    <location>
        <begin position="313"/>
        <end position="322"/>
    </location>
</feature>
<dbReference type="SUPFAM" id="SSF82199">
    <property type="entry name" value="SET domain"/>
    <property type="match status" value="1"/>
</dbReference>
<feature type="region of interest" description="Disordered" evidence="10">
    <location>
        <begin position="731"/>
        <end position="759"/>
    </location>
</feature>
<dbReference type="PROSITE" id="PS50011">
    <property type="entry name" value="PROTEIN_KINASE_DOM"/>
    <property type="match status" value="1"/>
</dbReference>
<feature type="compositionally biased region" description="Low complexity" evidence="10">
    <location>
        <begin position="618"/>
        <end position="640"/>
    </location>
</feature>
<dbReference type="PANTHER" id="PTHR44899:SF3">
    <property type="entry name" value="SERINE_THREONINE-PROTEIN KINASE NEK1"/>
    <property type="match status" value="1"/>
</dbReference>
<evidence type="ECO:0000313" key="12">
    <source>
        <dbReference type="EMBL" id="CAE8651574.1"/>
    </source>
</evidence>
<name>A0A813IJ97_POLGL</name>
<comment type="catalytic activity">
    <reaction evidence="8">
        <text>L-threonyl-[protein] + ATP = O-phospho-L-threonyl-[protein] + ADP + H(+)</text>
        <dbReference type="Rhea" id="RHEA:46608"/>
        <dbReference type="Rhea" id="RHEA-COMP:11060"/>
        <dbReference type="Rhea" id="RHEA-COMP:11605"/>
        <dbReference type="ChEBI" id="CHEBI:15378"/>
        <dbReference type="ChEBI" id="CHEBI:30013"/>
        <dbReference type="ChEBI" id="CHEBI:30616"/>
        <dbReference type="ChEBI" id="CHEBI:61977"/>
        <dbReference type="ChEBI" id="CHEBI:456216"/>
        <dbReference type="EC" id="2.7.11.1"/>
    </reaction>
</comment>
<feature type="region of interest" description="Disordered" evidence="10">
    <location>
        <begin position="577"/>
        <end position="654"/>
    </location>
</feature>
<keyword evidence="5" id="KW-0547">Nucleotide-binding</keyword>
<evidence type="ECO:0000259" key="11">
    <source>
        <dbReference type="PROSITE" id="PS50011"/>
    </source>
</evidence>
<dbReference type="SUPFAM" id="SSF56112">
    <property type="entry name" value="Protein kinase-like (PK-like)"/>
    <property type="match status" value="1"/>
</dbReference>
<dbReference type="InterPro" id="IPR011009">
    <property type="entry name" value="Kinase-like_dom_sf"/>
</dbReference>
<accession>A0A813IJ97</accession>
<dbReference type="GO" id="GO:0005524">
    <property type="term" value="F:ATP binding"/>
    <property type="evidence" value="ECO:0007669"/>
    <property type="project" value="UniProtKB-KW"/>
</dbReference>
<keyword evidence="3" id="KW-0723">Serine/threonine-protein kinase</keyword>
<dbReference type="EMBL" id="CAJNNW010009956">
    <property type="protein sequence ID" value="CAE8651574.1"/>
    <property type="molecule type" value="Genomic_DNA"/>
</dbReference>
<dbReference type="InterPro" id="IPR000719">
    <property type="entry name" value="Prot_kinase_dom"/>
</dbReference>
<feature type="region of interest" description="Disordered" evidence="10">
    <location>
        <begin position="304"/>
        <end position="325"/>
    </location>
</feature>
<feature type="region of interest" description="Disordered" evidence="10">
    <location>
        <begin position="350"/>
        <end position="404"/>
    </location>
</feature>
<dbReference type="InterPro" id="IPR051131">
    <property type="entry name" value="NEK_Ser/Thr_kinase_NIMA"/>
</dbReference>
<evidence type="ECO:0000256" key="2">
    <source>
        <dbReference type="ARBA" id="ARBA00012513"/>
    </source>
</evidence>
<dbReference type="Gene3D" id="3.30.200.20">
    <property type="entry name" value="Phosphorylase Kinase, domain 1"/>
    <property type="match status" value="1"/>
</dbReference>
<gene>
    <name evidence="12" type="ORF">PGLA2088_LOCUS9109</name>
</gene>
<dbReference type="CDD" id="cd10527">
    <property type="entry name" value="SET_LSMT"/>
    <property type="match status" value="1"/>
</dbReference>
<reference evidence="12" key="1">
    <citation type="submission" date="2021-02" db="EMBL/GenBank/DDBJ databases">
        <authorList>
            <person name="Dougan E. K."/>
            <person name="Rhodes N."/>
            <person name="Thang M."/>
            <person name="Chan C."/>
        </authorList>
    </citation>
    <scope>NUCLEOTIDE SEQUENCE</scope>
</reference>
<protein>
    <recommendedName>
        <fullName evidence="2">non-specific serine/threonine protein kinase</fullName>
        <ecNumber evidence="2">2.7.11.1</ecNumber>
    </recommendedName>
</protein>
<feature type="compositionally biased region" description="Basic and acidic residues" evidence="10">
    <location>
        <begin position="392"/>
        <end position="404"/>
    </location>
</feature>
<evidence type="ECO:0000256" key="5">
    <source>
        <dbReference type="ARBA" id="ARBA00022741"/>
    </source>
</evidence>
<keyword evidence="7" id="KW-0067">ATP-binding</keyword>
<feature type="compositionally biased region" description="Basic and acidic residues" evidence="10">
    <location>
        <begin position="460"/>
        <end position="499"/>
    </location>
</feature>
<dbReference type="Proteomes" id="UP000626109">
    <property type="component" value="Unassembled WGS sequence"/>
</dbReference>
<evidence type="ECO:0000256" key="9">
    <source>
        <dbReference type="ARBA" id="ARBA00048679"/>
    </source>
</evidence>
<evidence type="ECO:0000313" key="13">
    <source>
        <dbReference type="Proteomes" id="UP000626109"/>
    </source>
</evidence>
<organism evidence="12 13">
    <name type="scientific">Polarella glacialis</name>
    <name type="common">Dinoflagellate</name>
    <dbReference type="NCBI Taxonomy" id="89957"/>
    <lineage>
        <taxon>Eukaryota</taxon>
        <taxon>Sar</taxon>
        <taxon>Alveolata</taxon>
        <taxon>Dinophyceae</taxon>
        <taxon>Suessiales</taxon>
        <taxon>Suessiaceae</taxon>
        <taxon>Polarella</taxon>
    </lineage>
</organism>
<evidence type="ECO:0000256" key="7">
    <source>
        <dbReference type="ARBA" id="ARBA00022840"/>
    </source>
</evidence>
<dbReference type="PANTHER" id="PTHR44899">
    <property type="entry name" value="CAMK FAMILY PROTEIN KINASE"/>
    <property type="match status" value="1"/>
</dbReference>
<dbReference type="SMART" id="SM00220">
    <property type="entry name" value="S_TKc"/>
    <property type="match status" value="1"/>
</dbReference>
<dbReference type="EC" id="2.7.11.1" evidence="2"/>
<sequence>MCAFGGRPASFSERYEKITLLGEGAFGAAYLVRPRATPNALQVAKEIRTSHLSEKQREGALAESQVLRMMEHPNIVAYIDCLLEGPRMYIVMEYADGGDLADKIKDRKENGTQFEEREIMFVFVQCGLALVHIHSRKVLHRDLKPLNIFLTKQGIVKLGDFGIARVLDSTTAGAQTTIGTPHYLSPEMCNNEAYGTRSDLWSLGVVSYELCALRVPFHGTSLPAVAMKIVGAEPEPLPKSISSELSWIVLGLLEKDPAKRPRLEAVLRMPYVQKYIKVLLSYSLESGSGGCEAMITGGGDISRQAEPQRRQQGETAQRQGQQSVQDVRAEFFRNRQAAADAKRRAELQEFPELQAAGTPSDSSRHPQSRGKKTPEDEVGDGEQRKAAVRRRAQQDRDELDAGRREALAQAARENFEERRRLAEKMAAQQEVPFETAEESLDRTLDDGVAASIRAGVGASRRSEEAAGKEEHLRALEQARREHADERRRLAEKVKARQLADDEVSAGSADEVASDDEPQGPCLVLKPRRRPPESVDAELPAPWLLQSPAPRGAPGHTEGEEELRGVLEIIIPFTDKVRPKPKLSSQGREARRSLPQEPGGAAEGRAGSKGRPTSKPERSGSTSSRAALSSPAAAALSSRPPLGGPVPRSRPPTGAALEVLGGEAAMPEGSTAASGRAVAFGNCQSIMFRVAAMLVRVLSPGVSAIAVHALWAAESQAWALPDAPRAAVPPQVAAAADAKRRDASRRAAQKAARGDAAPPATIASRTAPANLNLSDSFTRLLISSSFIASGLICAHAHRSFVGRRRHCRTSSIGAPSREPRTRGTQRALRGTLRAVVQGAIPAASASSVLGAGGALGVTPDASGRQLLRWLEEEGAAVSPALDVGAPDALLGRELVVTEDVAAGEDLIRLTPELCIPAAAREDLAPLNLSEDVLLAVILLEAADLPRWAAYRAVWPSQADLMERLPVFWSPSRLSSGPFQARRRSLRSAAERLGIDPERLTWAHALVSTRAVGASINACALIPGVDLANHSSTPNADLVVAGEPGIRTGRATVTTYRKVWEHGSAGLVAKRDLVAGEAVRISYGSYPNQRLLLDYGFSLGSANPAGDLEETS</sequence>
<dbReference type="PROSITE" id="PS00108">
    <property type="entry name" value="PROTEIN_KINASE_ST"/>
    <property type="match status" value="1"/>
</dbReference>
<keyword evidence="6" id="KW-0418">Kinase</keyword>
<feature type="compositionally biased region" description="Low complexity" evidence="10">
    <location>
        <begin position="748"/>
        <end position="759"/>
    </location>
</feature>
<evidence type="ECO:0000256" key="8">
    <source>
        <dbReference type="ARBA" id="ARBA00047899"/>
    </source>
</evidence>
<comment type="caution">
    <text evidence="12">The sequence shown here is derived from an EMBL/GenBank/DDBJ whole genome shotgun (WGS) entry which is preliminary data.</text>
</comment>
<evidence type="ECO:0000256" key="6">
    <source>
        <dbReference type="ARBA" id="ARBA00022777"/>
    </source>
</evidence>
<dbReference type="FunFam" id="3.30.200.20:FF:000097">
    <property type="entry name" value="Probable serine/threonine-protein kinase nek1"/>
    <property type="match status" value="1"/>
</dbReference>
<dbReference type="InterPro" id="IPR008271">
    <property type="entry name" value="Ser/Thr_kinase_AS"/>
</dbReference>
<dbReference type="CDD" id="cd08215">
    <property type="entry name" value="STKc_Nek"/>
    <property type="match status" value="1"/>
</dbReference>
<comment type="catalytic activity">
    <reaction evidence="9">
        <text>L-seryl-[protein] + ATP = O-phospho-L-seryl-[protein] + ADP + H(+)</text>
        <dbReference type="Rhea" id="RHEA:17989"/>
        <dbReference type="Rhea" id="RHEA-COMP:9863"/>
        <dbReference type="Rhea" id="RHEA-COMP:11604"/>
        <dbReference type="ChEBI" id="CHEBI:15378"/>
        <dbReference type="ChEBI" id="CHEBI:29999"/>
        <dbReference type="ChEBI" id="CHEBI:30616"/>
        <dbReference type="ChEBI" id="CHEBI:83421"/>
        <dbReference type="ChEBI" id="CHEBI:456216"/>
        <dbReference type="EC" id="2.7.11.1"/>
    </reaction>
</comment>
<dbReference type="Gene3D" id="1.10.510.10">
    <property type="entry name" value="Transferase(Phosphotransferase) domain 1"/>
    <property type="match status" value="1"/>
</dbReference>
<evidence type="ECO:0000256" key="3">
    <source>
        <dbReference type="ARBA" id="ARBA00022527"/>
    </source>
</evidence>
<comment type="similarity">
    <text evidence="1">Belongs to the protein kinase superfamily. NEK Ser/Thr protein kinase family. NIMA subfamily.</text>
</comment>
<dbReference type="AlphaFoldDB" id="A0A813IJ97"/>
<evidence type="ECO:0000256" key="10">
    <source>
        <dbReference type="SAM" id="MobiDB-lite"/>
    </source>
</evidence>
<keyword evidence="4" id="KW-0808">Transferase</keyword>
<evidence type="ECO:0000256" key="1">
    <source>
        <dbReference type="ARBA" id="ARBA00010886"/>
    </source>
</evidence>
<dbReference type="Pfam" id="PF00069">
    <property type="entry name" value="Pkinase"/>
    <property type="match status" value="1"/>
</dbReference>
<dbReference type="GO" id="GO:0004674">
    <property type="term" value="F:protein serine/threonine kinase activity"/>
    <property type="evidence" value="ECO:0007669"/>
    <property type="project" value="UniProtKB-KW"/>
</dbReference>
<feature type="region of interest" description="Disordered" evidence="10">
    <location>
        <begin position="423"/>
        <end position="558"/>
    </location>
</feature>
<evidence type="ECO:0000256" key="4">
    <source>
        <dbReference type="ARBA" id="ARBA00022679"/>
    </source>
</evidence>
<proteinExistence type="inferred from homology"/>